<dbReference type="Proteomes" id="UP000887566">
    <property type="component" value="Unplaced"/>
</dbReference>
<protein>
    <submittedName>
        <fullName evidence="2">Uncharacterized protein</fullName>
    </submittedName>
</protein>
<reference evidence="2" key="1">
    <citation type="submission" date="2022-11" db="UniProtKB">
        <authorList>
            <consortium name="WormBaseParasite"/>
        </authorList>
    </citation>
    <scope>IDENTIFICATION</scope>
</reference>
<name>A0A914XHR3_9BILA</name>
<keyword evidence="1" id="KW-1185">Reference proteome</keyword>
<proteinExistence type="predicted"/>
<sequence>MSGTTGFYQPLLAPPFRCPFAPVPGGRPHDCFLASSVARPPVRQQLTIIRTTWPTGGGGGGVRSVLGRLFTINIMTII</sequence>
<organism evidence="1 2">
    <name type="scientific">Plectus sambesii</name>
    <dbReference type="NCBI Taxonomy" id="2011161"/>
    <lineage>
        <taxon>Eukaryota</taxon>
        <taxon>Metazoa</taxon>
        <taxon>Ecdysozoa</taxon>
        <taxon>Nematoda</taxon>
        <taxon>Chromadorea</taxon>
        <taxon>Plectida</taxon>
        <taxon>Plectina</taxon>
        <taxon>Plectoidea</taxon>
        <taxon>Plectidae</taxon>
        <taxon>Plectus</taxon>
    </lineage>
</organism>
<evidence type="ECO:0000313" key="2">
    <source>
        <dbReference type="WBParaSite" id="PSAMB.scaffold821size40857.g8948.t1"/>
    </source>
</evidence>
<evidence type="ECO:0000313" key="1">
    <source>
        <dbReference type="Proteomes" id="UP000887566"/>
    </source>
</evidence>
<accession>A0A914XHR3</accession>
<dbReference type="AlphaFoldDB" id="A0A914XHR3"/>
<dbReference type="WBParaSite" id="PSAMB.scaffold821size40857.g8948.t1">
    <property type="protein sequence ID" value="PSAMB.scaffold821size40857.g8948.t1"/>
    <property type="gene ID" value="PSAMB.scaffold821size40857.g8948"/>
</dbReference>